<evidence type="ECO:0008006" key="3">
    <source>
        <dbReference type="Google" id="ProtNLM"/>
    </source>
</evidence>
<evidence type="ECO:0000313" key="2">
    <source>
        <dbReference type="Proteomes" id="UP000037460"/>
    </source>
</evidence>
<dbReference type="Proteomes" id="UP000037460">
    <property type="component" value="Unassembled WGS sequence"/>
</dbReference>
<dbReference type="AlphaFoldDB" id="A0A0M0JXX2"/>
<accession>A0A0M0JXX2</accession>
<name>A0A0M0JXX2_9EUKA</name>
<dbReference type="OrthoDB" id="129258at2759"/>
<proteinExistence type="predicted"/>
<feature type="non-terminal residue" evidence="1">
    <location>
        <position position="264"/>
    </location>
</feature>
<sequence length="264" mass="30187">MKPGACVSDHCDAYRNAFKRGFPDAELLQCWPHISRKFQEGEYVSTTWDHFDEAKGDLYALHLARSPEMWDLLLAECGKRWDKWGGGKMNTFWNSNCIAPWSNWYMGRADVVLCTPCQNAQEAWHRELLRSRIPGMFRGSTEAVFMVALPQLIIMDGILMPTVLPFSVPAIPKAMILKALYYIENQDRHVWIFQEERADQHSFYVLKKDNEYGAKKITQKLIELFESARVGVKDTRIKDHATLLAVCDALHVVGPPAEGQSVLP</sequence>
<protein>
    <recommendedName>
        <fullName evidence="3">MULE transposase domain-containing protein</fullName>
    </recommendedName>
</protein>
<dbReference type="EMBL" id="JWZX01002075">
    <property type="protein sequence ID" value="KOO31157.1"/>
    <property type="molecule type" value="Genomic_DNA"/>
</dbReference>
<keyword evidence="2" id="KW-1185">Reference proteome</keyword>
<gene>
    <name evidence="1" type="ORF">Ctob_013840</name>
</gene>
<comment type="caution">
    <text evidence="1">The sequence shown here is derived from an EMBL/GenBank/DDBJ whole genome shotgun (WGS) entry which is preliminary data.</text>
</comment>
<organism evidence="1 2">
    <name type="scientific">Chrysochromulina tobinii</name>
    <dbReference type="NCBI Taxonomy" id="1460289"/>
    <lineage>
        <taxon>Eukaryota</taxon>
        <taxon>Haptista</taxon>
        <taxon>Haptophyta</taxon>
        <taxon>Prymnesiophyceae</taxon>
        <taxon>Prymnesiales</taxon>
        <taxon>Chrysochromulinaceae</taxon>
        <taxon>Chrysochromulina</taxon>
    </lineage>
</organism>
<reference evidence="2" key="1">
    <citation type="journal article" date="2015" name="PLoS Genet.">
        <title>Genome Sequence and Transcriptome Analyses of Chrysochromulina tobin: Metabolic Tools for Enhanced Algal Fitness in the Prominent Order Prymnesiales (Haptophyceae).</title>
        <authorList>
            <person name="Hovde B.T."/>
            <person name="Deodato C.R."/>
            <person name="Hunsperger H.M."/>
            <person name="Ryken S.A."/>
            <person name="Yost W."/>
            <person name="Jha R.K."/>
            <person name="Patterson J."/>
            <person name="Monnat R.J. Jr."/>
            <person name="Barlow S.B."/>
            <person name="Starkenburg S.R."/>
            <person name="Cattolico R.A."/>
        </authorList>
    </citation>
    <scope>NUCLEOTIDE SEQUENCE</scope>
    <source>
        <strain evidence="2">CCMP291</strain>
    </source>
</reference>
<evidence type="ECO:0000313" key="1">
    <source>
        <dbReference type="EMBL" id="KOO31157.1"/>
    </source>
</evidence>